<proteinExistence type="predicted"/>
<feature type="region of interest" description="Disordered" evidence="1">
    <location>
        <begin position="203"/>
        <end position="224"/>
    </location>
</feature>
<dbReference type="KEGG" id="dhy:DESAM_10187"/>
<evidence type="ECO:0000256" key="1">
    <source>
        <dbReference type="SAM" id="MobiDB-lite"/>
    </source>
</evidence>
<dbReference type="Proteomes" id="UP000010808">
    <property type="component" value="Chromosome"/>
</dbReference>
<feature type="domain" description="PilZ" evidence="2">
    <location>
        <begin position="114"/>
        <end position="206"/>
    </location>
</feature>
<dbReference type="AlphaFoldDB" id="L0R649"/>
<accession>L0R649</accession>
<dbReference type="EMBL" id="FO203522">
    <property type="protein sequence ID" value="CCO22168.1"/>
    <property type="molecule type" value="Genomic_DNA"/>
</dbReference>
<evidence type="ECO:0000313" key="3">
    <source>
        <dbReference type="EMBL" id="CCO22168.1"/>
    </source>
</evidence>
<sequence length="224" mass="25217">MLQQNNQIIVFTDNPAAYDQTELTEHIDVEFCSCPDSICCAMLEKNYSGMILDMRKMMQTPCCKRDRILSLSAKTPIMRTLEEADRPICLDDHEDFICRCLKQCCIRTGSSCAISVSIPVEISLENDPAMRTTVTGTIHDLFEHGCTFHTDADLSGHTFLHLKISSLTNKLPIYAGVCREQTDLDCSCGYKVKFLDIKEDQSRELSDNIPPSESADPVRQPLIK</sequence>
<dbReference type="InterPro" id="IPR009875">
    <property type="entry name" value="PilZ_domain"/>
</dbReference>
<dbReference type="Pfam" id="PF07238">
    <property type="entry name" value="PilZ"/>
    <property type="match status" value="1"/>
</dbReference>
<dbReference type="OrthoDB" id="5453332at2"/>
<organism evidence="3 4">
    <name type="scientific">Maridesulfovibrio hydrothermalis AM13 = DSM 14728</name>
    <dbReference type="NCBI Taxonomy" id="1121451"/>
    <lineage>
        <taxon>Bacteria</taxon>
        <taxon>Pseudomonadati</taxon>
        <taxon>Thermodesulfobacteriota</taxon>
        <taxon>Desulfovibrionia</taxon>
        <taxon>Desulfovibrionales</taxon>
        <taxon>Desulfovibrionaceae</taxon>
        <taxon>Maridesulfovibrio</taxon>
    </lineage>
</organism>
<keyword evidence="4" id="KW-1185">Reference proteome</keyword>
<dbReference type="eggNOG" id="ENOG5031AFF">
    <property type="taxonomic scope" value="Bacteria"/>
</dbReference>
<dbReference type="PATRIC" id="fig|1121451.3.peg.173"/>
<evidence type="ECO:0000259" key="2">
    <source>
        <dbReference type="Pfam" id="PF07238"/>
    </source>
</evidence>
<dbReference type="STRING" id="1121451.DESAM_10187"/>
<dbReference type="HOGENOM" id="CLU_111941_0_0_7"/>
<evidence type="ECO:0000313" key="4">
    <source>
        <dbReference type="Proteomes" id="UP000010808"/>
    </source>
</evidence>
<dbReference type="RefSeq" id="WP_015334778.1">
    <property type="nucleotide sequence ID" value="NC_020055.1"/>
</dbReference>
<name>L0R649_9BACT</name>
<protein>
    <recommendedName>
        <fullName evidence="2">PilZ domain-containing protein</fullName>
    </recommendedName>
</protein>
<gene>
    <name evidence="3" type="ORF">DESAM_10187</name>
</gene>
<dbReference type="GO" id="GO:0035438">
    <property type="term" value="F:cyclic-di-GMP binding"/>
    <property type="evidence" value="ECO:0007669"/>
    <property type="project" value="InterPro"/>
</dbReference>
<reference evidence="3 4" key="1">
    <citation type="submission" date="2012-10" db="EMBL/GenBank/DDBJ databases">
        <authorList>
            <person name="Genoscope - CEA"/>
        </authorList>
    </citation>
    <scope>NUCLEOTIDE SEQUENCE [LARGE SCALE GENOMIC DNA]</scope>
    <source>
        <strain evidence="4">AM13 / DSM 14728</strain>
    </source>
</reference>